<keyword evidence="2" id="KW-1185">Reference proteome</keyword>
<protein>
    <submittedName>
        <fullName evidence="1">Uncharacterized protein</fullName>
    </submittedName>
</protein>
<evidence type="ECO:0000313" key="1">
    <source>
        <dbReference type="EMBL" id="KAI5668824.1"/>
    </source>
</evidence>
<evidence type="ECO:0000313" key="2">
    <source>
        <dbReference type="Proteomes" id="UP001060085"/>
    </source>
</evidence>
<gene>
    <name evidence="1" type="ORF">M9H77_18677</name>
</gene>
<organism evidence="1 2">
    <name type="scientific">Catharanthus roseus</name>
    <name type="common">Madagascar periwinkle</name>
    <name type="synonym">Vinca rosea</name>
    <dbReference type="NCBI Taxonomy" id="4058"/>
    <lineage>
        <taxon>Eukaryota</taxon>
        <taxon>Viridiplantae</taxon>
        <taxon>Streptophyta</taxon>
        <taxon>Embryophyta</taxon>
        <taxon>Tracheophyta</taxon>
        <taxon>Spermatophyta</taxon>
        <taxon>Magnoliopsida</taxon>
        <taxon>eudicotyledons</taxon>
        <taxon>Gunneridae</taxon>
        <taxon>Pentapetalae</taxon>
        <taxon>asterids</taxon>
        <taxon>lamiids</taxon>
        <taxon>Gentianales</taxon>
        <taxon>Apocynaceae</taxon>
        <taxon>Rauvolfioideae</taxon>
        <taxon>Vinceae</taxon>
        <taxon>Catharanthinae</taxon>
        <taxon>Catharanthus</taxon>
    </lineage>
</organism>
<sequence>MEEEHQGKIAGSKKMIQDMAWQVIGDQEEDFKRSQTILWSSVQVEKSKEANLGRLEASKTKKGAIYTSYRRCRSGPTVAGANSIVGVALGLGFSLELKDRNLEKFSDSKSRVEDRKSMEKELGPTLEDISIRLSLNISSLWNLFLLVPSMKTGPSSYLSLEDPLMSSSVMLDHSCYGFGNLDDTFLVELNIVGFALGIDRNFPHACTIHQ</sequence>
<dbReference type="Proteomes" id="UP001060085">
    <property type="component" value="Linkage Group LG04"/>
</dbReference>
<comment type="caution">
    <text evidence="1">The sequence shown here is derived from an EMBL/GenBank/DDBJ whole genome shotgun (WGS) entry which is preliminary data.</text>
</comment>
<reference evidence="2" key="1">
    <citation type="journal article" date="2023" name="Nat. Plants">
        <title>Single-cell RNA sequencing provides a high-resolution roadmap for understanding the multicellular compartmentation of specialized metabolism.</title>
        <authorList>
            <person name="Sun S."/>
            <person name="Shen X."/>
            <person name="Li Y."/>
            <person name="Li Y."/>
            <person name="Wang S."/>
            <person name="Li R."/>
            <person name="Zhang H."/>
            <person name="Shen G."/>
            <person name="Guo B."/>
            <person name="Wei J."/>
            <person name="Xu J."/>
            <person name="St-Pierre B."/>
            <person name="Chen S."/>
            <person name="Sun C."/>
        </authorList>
    </citation>
    <scope>NUCLEOTIDE SEQUENCE [LARGE SCALE GENOMIC DNA]</scope>
</reference>
<accession>A0ACC0B830</accession>
<name>A0ACC0B830_CATRO</name>
<proteinExistence type="predicted"/>
<dbReference type="EMBL" id="CM044704">
    <property type="protein sequence ID" value="KAI5668824.1"/>
    <property type="molecule type" value="Genomic_DNA"/>
</dbReference>